<name>A0A9P4PZL8_9PEZI</name>
<dbReference type="PANTHER" id="PTHR36578">
    <property type="entry name" value="CHROMOSOME 15, WHOLE GENOME SHOTGUN SEQUENCE"/>
    <property type="match status" value="1"/>
</dbReference>
<dbReference type="Proteomes" id="UP000799441">
    <property type="component" value="Unassembled WGS sequence"/>
</dbReference>
<evidence type="ECO:0000313" key="2">
    <source>
        <dbReference type="Proteomes" id="UP000799441"/>
    </source>
</evidence>
<sequence>MALGALAVANAAPQDIDLDMVAAAPDPTYTISVGVPAQTVTYDIPSIVSEATDVSSMTVDPDNVATDAPAGDRMVRRGNCAAQPTGASGAPSYSPDSASAFASQTSFGDIASAAPTPSGYDQTFVNLAGSNNAYGYLGFTTLSTYDTKTCAQKCDKINGCMAVNIYFERDPSLDPGANCPDPASATMIKCVFWGGPVDSSNAVNKGQWRQNFQVLIAGSNGYVNKTLATPAGYKPAVYLGNAAINAPYDSQGYNSFMGSTIFTSGPFNSSLCADYCNAQNKYNRAHPPTDGSPVQTCQFFNTYILYVNKPANSQGQYCAIYSEAWPTSYATNVGQYRGDDHYMIQYSYTFTNKTDAGAP</sequence>
<feature type="non-terminal residue" evidence="1">
    <location>
        <position position="359"/>
    </location>
</feature>
<keyword evidence="2" id="KW-1185">Reference proteome</keyword>
<dbReference type="AlphaFoldDB" id="A0A9P4PZL8"/>
<dbReference type="EMBL" id="MU003835">
    <property type="protein sequence ID" value="KAF2717843.1"/>
    <property type="molecule type" value="Genomic_DNA"/>
</dbReference>
<accession>A0A9P4PZL8</accession>
<reference evidence="1" key="1">
    <citation type="journal article" date="2020" name="Stud. Mycol.">
        <title>101 Dothideomycetes genomes: a test case for predicting lifestyles and emergence of pathogens.</title>
        <authorList>
            <person name="Haridas S."/>
            <person name="Albert R."/>
            <person name="Binder M."/>
            <person name="Bloem J."/>
            <person name="Labutti K."/>
            <person name="Salamov A."/>
            <person name="Andreopoulos B."/>
            <person name="Baker S."/>
            <person name="Barry K."/>
            <person name="Bills G."/>
            <person name="Bluhm B."/>
            <person name="Cannon C."/>
            <person name="Castanera R."/>
            <person name="Culley D."/>
            <person name="Daum C."/>
            <person name="Ezra D."/>
            <person name="Gonzalez J."/>
            <person name="Henrissat B."/>
            <person name="Kuo A."/>
            <person name="Liang C."/>
            <person name="Lipzen A."/>
            <person name="Lutzoni F."/>
            <person name="Magnuson J."/>
            <person name="Mondo S."/>
            <person name="Nolan M."/>
            <person name="Ohm R."/>
            <person name="Pangilinan J."/>
            <person name="Park H.-J."/>
            <person name="Ramirez L."/>
            <person name="Alfaro M."/>
            <person name="Sun H."/>
            <person name="Tritt A."/>
            <person name="Yoshinaga Y."/>
            <person name="Zwiers L.-H."/>
            <person name="Turgeon B."/>
            <person name="Goodwin S."/>
            <person name="Spatafora J."/>
            <person name="Crous P."/>
            <person name="Grigoriev I."/>
        </authorList>
    </citation>
    <scope>NUCLEOTIDE SEQUENCE</scope>
    <source>
        <strain evidence="1">CBS 116435</strain>
    </source>
</reference>
<dbReference type="PANTHER" id="PTHR36578:SF2">
    <property type="entry name" value="PA14 DOMAIN-CONTAINING PROTEIN"/>
    <property type="match status" value="1"/>
</dbReference>
<gene>
    <name evidence="1" type="ORF">K431DRAFT_232193</name>
</gene>
<protein>
    <submittedName>
        <fullName evidence="1">Uncharacterized protein</fullName>
    </submittedName>
</protein>
<comment type="caution">
    <text evidence="1">The sequence shown here is derived from an EMBL/GenBank/DDBJ whole genome shotgun (WGS) entry which is preliminary data.</text>
</comment>
<dbReference type="OrthoDB" id="271448at2759"/>
<evidence type="ECO:0000313" key="1">
    <source>
        <dbReference type="EMBL" id="KAF2717843.1"/>
    </source>
</evidence>
<organism evidence="1 2">
    <name type="scientific">Polychaeton citri CBS 116435</name>
    <dbReference type="NCBI Taxonomy" id="1314669"/>
    <lineage>
        <taxon>Eukaryota</taxon>
        <taxon>Fungi</taxon>
        <taxon>Dikarya</taxon>
        <taxon>Ascomycota</taxon>
        <taxon>Pezizomycotina</taxon>
        <taxon>Dothideomycetes</taxon>
        <taxon>Dothideomycetidae</taxon>
        <taxon>Capnodiales</taxon>
        <taxon>Capnodiaceae</taxon>
        <taxon>Polychaeton</taxon>
    </lineage>
</organism>
<proteinExistence type="predicted"/>